<protein>
    <submittedName>
        <fullName evidence="1">Uncharacterized protein</fullName>
    </submittedName>
</protein>
<name>A0ABU5GZ07_9BACT</name>
<organism evidence="1 2">
    <name type="scientific">Hyalangium rubrum</name>
    <dbReference type="NCBI Taxonomy" id="3103134"/>
    <lineage>
        <taxon>Bacteria</taxon>
        <taxon>Pseudomonadati</taxon>
        <taxon>Myxococcota</taxon>
        <taxon>Myxococcia</taxon>
        <taxon>Myxococcales</taxon>
        <taxon>Cystobacterineae</taxon>
        <taxon>Archangiaceae</taxon>
        <taxon>Hyalangium</taxon>
    </lineage>
</organism>
<proteinExistence type="predicted"/>
<keyword evidence="2" id="KW-1185">Reference proteome</keyword>
<sequence>MADIPAELRDAAQKYLETQAKKNLLDPSYNKREEAKVDFESAKEELLRRLCNWLLVQKP</sequence>
<gene>
    <name evidence="1" type="ORF">SYV04_05260</name>
</gene>
<reference evidence="1 2" key="1">
    <citation type="submission" date="2023-12" db="EMBL/GenBank/DDBJ databases">
        <title>the genome sequence of Hyalangium sp. s54d21.</title>
        <authorList>
            <person name="Zhang X."/>
        </authorList>
    </citation>
    <scope>NUCLEOTIDE SEQUENCE [LARGE SCALE GENOMIC DNA]</scope>
    <source>
        <strain evidence="2">s54d21</strain>
    </source>
</reference>
<evidence type="ECO:0000313" key="1">
    <source>
        <dbReference type="EMBL" id="MDY7225777.1"/>
    </source>
</evidence>
<dbReference type="Proteomes" id="UP001291309">
    <property type="component" value="Unassembled WGS sequence"/>
</dbReference>
<accession>A0ABU5GZ07</accession>
<evidence type="ECO:0000313" key="2">
    <source>
        <dbReference type="Proteomes" id="UP001291309"/>
    </source>
</evidence>
<dbReference type="EMBL" id="JAXIVS010000002">
    <property type="protein sequence ID" value="MDY7225777.1"/>
    <property type="molecule type" value="Genomic_DNA"/>
</dbReference>
<comment type="caution">
    <text evidence="1">The sequence shown here is derived from an EMBL/GenBank/DDBJ whole genome shotgun (WGS) entry which is preliminary data.</text>
</comment>
<dbReference type="RefSeq" id="WP_321544507.1">
    <property type="nucleotide sequence ID" value="NZ_JAXIVS010000002.1"/>
</dbReference>